<organism evidence="1 2">
    <name type="scientific">Methanobrevibacter curvatus</name>
    <dbReference type="NCBI Taxonomy" id="49547"/>
    <lineage>
        <taxon>Archaea</taxon>
        <taxon>Methanobacteriati</taxon>
        <taxon>Methanobacteriota</taxon>
        <taxon>Methanomada group</taxon>
        <taxon>Methanobacteria</taxon>
        <taxon>Methanobacteriales</taxon>
        <taxon>Methanobacteriaceae</taxon>
        <taxon>Methanobrevibacter</taxon>
    </lineage>
</organism>
<keyword evidence="2" id="KW-1185">Reference proteome</keyword>
<gene>
    <name evidence="1" type="ORF">MBCUR_08470</name>
</gene>
<dbReference type="PATRIC" id="fig|49547.3.peg.914"/>
<dbReference type="Proteomes" id="UP000077245">
    <property type="component" value="Unassembled WGS sequence"/>
</dbReference>
<evidence type="ECO:0000313" key="1">
    <source>
        <dbReference type="EMBL" id="KZX12886.1"/>
    </source>
</evidence>
<name>A0A166B5G5_9EURY</name>
<sequence length="122" mass="14171">MMSVAVKNINLDYLAKYGEEILEISDIPVGEDILLHIADYEEKSIPILIEKYGKKEIYQEFKDGKWNLEDENNAVKEIRLLLMIFKKYEEFDGIFNIEIPKNEKKFLIPSCTGNILGTVNLK</sequence>
<dbReference type="AlphaFoldDB" id="A0A166B5G5"/>
<proteinExistence type="predicted"/>
<reference evidence="1 2" key="1">
    <citation type="submission" date="2016-04" db="EMBL/GenBank/DDBJ databases">
        <title>Genome sequence of Methanobrevibacter curvatus DSM 11111.</title>
        <authorList>
            <person name="Poehlein A."/>
            <person name="Seedorf H."/>
            <person name="Daniel R."/>
        </authorList>
    </citation>
    <scope>NUCLEOTIDE SEQUENCE [LARGE SCALE GENOMIC DNA]</scope>
    <source>
        <strain evidence="1 2">DSM 11111</strain>
    </source>
</reference>
<dbReference type="RefSeq" id="WP_157077665.1">
    <property type="nucleotide sequence ID" value="NZ_LWMV01000159.1"/>
</dbReference>
<dbReference type="EMBL" id="LWMV01000159">
    <property type="protein sequence ID" value="KZX12886.1"/>
    <property type="molecule type" value="Genomic_DNA"/>
</dbReference>
<evidence type="ECO:0000313" key="2">
    <source>
        <dbReference type="Proteomes" id="UP000077245"/>
    </source>
</evidence>
<comment type="caution">
    <text evidence="1">The sequence shown here is derived from an EMBL/GenBank/DDBJ whole genome shotgun (WGS) entry which is preliminary data.</text>
</comment>
<protein>
    <submittedName>
        <fullName evidence="1">Uncharacterized protein</fullName>
    </submittedName>
</protein>
<accession>A0A166B5G5</accession>